<dbReference type="SUPFAM" id="SSF82771">
    <property type="entry name" value="GIY-YIG endonuclease"/>
    <property type="match status" value="1"/>
</dbReference>
<dbReference type="EMBL" id="JAUPFM010000169">
    <property type="protein sequence ID" value="KAK2811580.1"/>
    <property type="molecule type" value="Genomic_DNA"/>
</dbReference>
<keyword evidence="3" id="KW-1185">Reference proteome</keyword>
<reference evidence="2" key="1">
    <citation type="submission" date="2023-07" db="EMBL/GenBank/DDBJ databases">
        <title>Chromosome-level Genome Assembly of Striped Snakehead (Channa striata).</title>
        <authorList>
            <person name="Liu H."/>
        </authorList>
    </citation>
    <scope>NUCLEOTIDE SEQUENCE</scope>
    <source>
        <strain evidence="2">Gz</strain>
        <tissue evidence="2">Muscle</tissue>
    </source>
</reference>
<gene>
    <name evidence="2" type="ORF">Q5P01_000181</name>
</gene>
<evidence type="ECO:0000313" key="2">
    <source>
        <dbReference type="EMBL" id="KAK2811580.1"/>
    </source>
</evidence>
<name>A0AA88IVY9_CHASR</name>
<feature type="non-terminal residue" evidence="2">
    <location>
        <position position="1"/>
    </location>
</feature>
<dbReference type="InterPro" id="IPR035901">
    <property type="entry name" value="GIY-YIG_endonuc_sf"/>
</dbReference>
<evidence type="ECO:0000259" key="1">
    <source>
        <dbReference type="Pfam" id="PF01541"/>
    </source>
</evidence>
<protein>
    <recommendedName>
        <fullName evidence="1">GIY-YIG domain-containing protein</fullName>
    </recommendedName>
</protein>
<organism evidence="2 3">
    <name type="scientific">Channa striata</name>
    <name type="common">Snakehead murrel</name>
    <name type="synonym">Ophicephalus striatus</name>
    <dbReference type="NCBI Taxonomy" id="64152"/>
    <lineage>
        <taxon>Eukaryota</taxon>
        <taxon>Metazoa</taxon>
        <taxon>Chordata</taxon>
        <taxon>Craniata</taxon>
        <taxon>Vertebrata</taxon>
        <taxon>Euteleostomi</taxon>
        <taxon>Actinopterygii</taxon>
        <taxon>Neopterygii</taxon>
        <taxon>Teleostei</taxon>
        <taxon>Neoteleostei</taxon>
        <taxon>Acanthomorphata</taxon>
        <taxon>Anabantaria</taxon>
        <taxon>Anabantiformes</taxon>
        <taxon>Channoidei</taxon>
        <taxon>Channidae</taxon>
        <taxon>Channa</taxon>
    </lineage>
</organism>
<dbReference type="Pfam" id="PF01541">
    <property type="entry name" value="GIY-YIG"/>
    <property type="match status" value="1"/>
</dbReference>
<evidence type="ECO:0000313" key="3">
    <source>
        <dbReference type="Proteomes" id="UP001187415"/>
    </source>
</evidence>
<proteinExistence type="predicted"/>
<dbReference type="Gene3D" id="3.40.1440.10">
    <property type="entry name" value="GIY-YIG endonuclease"/>
    <property type="match status" value="1"/>
</dbReference>
<accession>A0AA88IVY9</accession>
<dbReference type="InterPro" id="IPR000305">
    <property type="entry name" value="GIY-YIG_endonuc"/>
</dbReference>
<dbReference type="Proteomes" id="UP001187415">
    <property type="component" value="Unassembled WGS sequence"/>
</dbReference>
<comment type="caution">
    <text evidence="2">The sequence shown here is derived from an EMBL/GenBank/DDBJ whole genome shotgun (WGS) entry which is preliminary data.</text>
</comment>
<sequence length="139" mass="16463">GKVGSVQRTSLRRDVASFTALRYVKNKLHNTIFRIDQSFTPQTKNCIYIIFCFRCGKQYVGETKNTIRMRVWQHTYNIRNGKELHTPLVNHFMLHGLPALRVAGLQSYSWWSDTQRKSNERRWIYRLQTIAPNGLNIKY</sequence>
<dbReference type="AlphaFoldDB" id="A0AA88IVY9"/>
<feature type="domain" description="GIY-YIG" evidence="1">
    <location>
        <begin position="44"/>
        <end position="127"/>
    </location>
</feature>